<dbReference type="InterPro" id="IPR012334">
    <property type="entry name" value="Pectin_lyas_fold"/>
</dbReference>
<proteinExistence type="inferred from homology"/>
<evidence type="ECO:0000256" key="4">
    <source>
        <dbReference type="ARBA" id="ARBA00013229"/>
    </source>
</evidence>
<evidence type="ECO:0000256" key="1">
    <source>
        <dbReference type="ARBA" id="ARBA00004191"/>
    </source>
</evidence>
<evidence type="ECO:0000256" key="5">
    <source>
        <dbReference type="ARBA" id="ARBA00022512"/>
    </source>
</evidence>
<evidence type="ECO:0000256" key="6">
    <source>
        <dbReference type="ARBA" id="ARBA00022801"/>
    </source>
</evidence>
<dbReference type="GO" id="GO:0045490">
    <property type="term" value="P:pectin catabolic process"/>
    <property type="evidence" value="ECO:0007669"/>
    <property type="project" value="TreeGrafter"/>
</dbReference>
<dbReference type="GO" id="GO:0042545">
    <property type="term" value="P:cell wall modification"/>
    <property type="evidence" value="ECO:0007669"/>
    <property type="project" value="InterPro"/>
</dbReference>
<evidence type="ECO:0000313" key="9">
    <source>
        <dbReference type="EMBL" id="KAK7845264.1"/>
    </source>
</evidence>
<comment type="subcellular location">
    <subcellularLocation>
        <location evidence="1">Secreted</location>
        <location evidence="1">Cell wall</location>
    </subcellularLocation>
</comment>
<accession>A0AAW0L332</accession>
<protein>
    <recommendedName>
        <fullName evidence="4">pectinesterase</fullName>
        <ecNumber evidence="4">3.1.1.11</ecNumber>
    </recommendedName>
</protein>
<sequence>MSAAKMFTAKSRYGGDTNIVSTCTVEVPLVPISNLSALVVKNTFNHVIRRSLFRNNVTWAPAAFVQGDKVSFHSCDFISLQDTLTDWEGRHYFDKCYFEGAIDFIWGAGQSIYQTFYNSQLSKTRFRSSSTSLAIADPHTIANPRTIAIPLSEIDLQKTPATCQAPSRRRQSCIKVSLNIVSPENVGVCICLMEELHTLPQNHRAKVGKLEEDSFYFCKHYSTLNVIPRAIKLSAYNLKVELSKELPKSPHWITVCEGLSPSRIIYVLQDRMLQLEWT</sequence>
<keyword evidence="5" id="KW-0964">Secreted</keyword>
<keyword evidence="10" id="KW-1185">Reference proteome</keyword>
<keyword evidence="7" id="KW-0063">Aspartyl esterase</keyword>
<dbReference type="Gene3D" id="2.60.120.650">
    <property type="entry name" value="Cupin"/>
    <property type="match status" value="1"/>
</dbReference>
<dbReference type="EC" id="3.1.1.11" evidence="4"/>
<organism evidence="9 10">
    <name type="scientific">Quercus suber</name>
    <name type="common">Cork oak</name>
    <dbReference type="NCBI Taxonomy" id="58331"/>
    <lineage>
        <taxon>Eukaryota</taxon>
        <taxon>Viridiplantae</taxon>
        <taxon>Streptophyta</taxon>
        <taxon>Embryophyta</taxon>
        <taxon>Tracheophyta</taxon>
        <taxon>Spermatophyta</taxon>
        <taxon>Magnoliopsida</taxon>
        <taxon>eudicotyledons</taxon>
        <taxon>Gunneridae</taxon>
        <taxon>Pentapetalae</taxon>
        <taxon>rosids</taxon>
        <taxon>fabids</taxon>
        <taxon>Fagales</taxon>
        <taxon>Fagaceae</taxon>
        <taxon>Quercus</taxon>
    </lineage>
</organism>
<evidence type="ECO:0000256" key="7">
    <source>
        <dbReference type="ARBA" id="ARBA00023085"/>
    </source>
</evidence>
<dbReference type="Proteomes" id="UP000237347">
    <property type="component" value="Unassembled WGS sequence"/>
</dbReference>
<dbReference type="InterPro" id="IPR000070">
    <property type="entry name" value="Pectinesterase_cat"/>
</dbReference>
<evidence type="ECO:0000256" key="2">
    <source>
        <dbReference type="ARBA" id="ARBA00005184"/>
    </source>
</evidence>
<comment type="pathway">
    <text evidence="2">Glycan metabolism; pectin degradation; 2-dehydro-3-deoxy-D-gluconate from pectin: step 1/5.</text>
</comment>
<keyword evidence="5" id="KW-0134">Cell wall</keyword>
<comment type="caution">
    <text evidence="9">The sequence shown here is derived from an EMBL/GenBank/DDBJ whole genome shotgun (WGS) entry which is preliminary data.</text>
</comment>
<dbReference type="SUPFAM" id="SSF51126">
    <property type="entry name" value="Pectin lyase-like"/>
    <property type="match status" value="1"/>
</dbReference>
<reference evidence="9 10" key="1">
    <citation type="journal article" date="2018" name="Sci. Data">
        <title>The draft genome sequence of cork oak.</title>
        <authorList>
            <person name="Ramos A.M."/>
            <person name="Usie A."/>
            <person name="Barbosa P."/>
            <person name="Barros P.M."/>
            <person name="Capote T."/>
            <person name="Chaves I."/>
            <person name="Simoes F."/>
            <person name="Abreu I."/>
            <person name="Carrasquinho I."/>
            <person name="Faro C."/>
            <person name="Guimaraes J.B."/>
            <person name="Mendonca D."/>
            <person name="Nobrega F."/>
            <person name="Rodrigues L."/>
            <person name="Saibo N.J.M."/>
            <person name="Varela M.C."/>
            <person name="Egas C."/>
            <person name="Matos J."/>
            <person name="Miguel C.M."/>
            <person name="Oliveira M.M."/>
            <person name="Ricardo C.P."/>
            <person name="Goncalves S."/>
        </authorList>
    </citation>
    <scope>NUCLEOTIDE SEQUENCE [LARGE SCALE GENOMIC DNA]</scope>
    <source>
        <strain evidence="10">cv. HL8</strain>
    </source>
</reference>
<keyword evidence="6" id="KW-0378">Hydrolase</keyword>
<dbReference type="EMBL" id="PKMF04000172">
    <property type="protein sequence ID" value="KAK7845264.1"/>
    <property type="molecule type" value="Genomic_DNA"/>
</dbReference>
<dbReference type="GO" id="GO:0030599">
    <property type="term" value="F:pectinesterase activity"/>
    <property type="evidence" value="ECO:0007669"/>
    <property type="project" value="UniProtKB-EC"/>
</dbReference>
<evidence type="ECO:0000313" key="10">
    <source>
        <dbReference type="Proteomes" id="UP000237347"/>
    </source>
</evidence>
<name>A0AAW0L332_QUESU</name>
<feature type="domain" description="Pectinesterase catalytic" evidence="8">
    <location>
        <begin position="60"/>
        <end position="115"/>
    </location>
</feature>
<dbReference type="Pfam" id="PF01095">
    <property type="entry name" value="Pectinesterase"/>
    <property type="match status" value="1"/>
</dbReference>
<dbReference type="InterPro" id="IPR011050">
    <property type="entry name" value="Pectin_lyase_fold/virulence"/>
</dbReference>
<dbReference type="PANTHER" id="PTHR31321">
    <property type="entry name" value="ACYL-COA THIOESTER HYDROLASE YBHC-RELATED"/>
    <property type="match status" value="1"/>
</dbReference>
<evidence type="ECO:0000259" key="8">
    <source>
        <dbReference type="Pfam" id="PF01095"/>
    </source>
</evidence>
<comment type="similarity">
    <text evidence="3">Belongs to the pectinesterase family.</text>
</comment>
<evidence type="ECO:0000256" key="3">
    <source>
        <dbReference type="ARBA" id="ARBA00008891"/>
    </source>
</evidence>
<dbReference type="PANTHER" id="PTHR31321:SF85">
    <property type="entry name" value="PECTINESTERASE CATALYTIC DOMAIN-CONTAINING PROTEIN"/>
    <property type="match status" value="1"/>
</dbReference>
<gene>
    <name evidence="9" type="primary">PME52_0</name>
    <name evidence="9" type="ORF">CFP56_009686</name>
</gene>
<dbReference type="Gene3D" id="2.160.20.10">
    <property type="entry name" value="Single-stranded right-handed beta-helix, Pectin lyase-like"/>
    <property type="match status" value="1"/>
</dbReference>
<dbReference type="AlphaFoldDB" id="A0AAW0L332"/>